<proteinExistence type="predicted"/>
<protein>
    <recommendedName>
        <fullName evidence="3">Alpha/beta hydrolase</fullName>
    </recommendedName>
</protein>
<dbReference type="Gene3D" id="3.40.50.1820">
    <property type="entry name" value="alpha/beta hydrolase"/>
    <property type="match status" value="1"/>
</dbReference>
<name>A0ABZ1TW70_9ACTN</name>
<dbReference type="Proteomes" id="UP001432222">
    <property type="component" value="Chromosome"/>
</dbReference>
<keyword evidence="2" id="KW-1185">Reference proteome</keyword>
<gene>
    <name evidence="1" type="ORF">OHA16_04885</name>
</gene>
<evidence type="ECO:0008006" key="3">
    <source>
        <dbReference type="Google" id="ProtNLM"/>
    </source>
</evidence>
<dbReference type="EMBL" id="CP108110">
    <property type="protein sequence ID" value="WUQ82369.1"/>
    <property type="molecule type" value="Genomic_DNA"/>
</dbReference>
<reference evidence="1" key="1">
    <citation type="submission" date="2022-10" db="EMBL/GenBank/DDBJ databases">
        <title>The complete genomes of actinobacterial strains from the NBC collection.</title>
        <authorList>
            <person name="Joergensen T.S."/>
            <person name="Alvarez Arevalo M."/>
            <person name="Sterndorff E.B."/>
            <person name="Faurdal D."/>
            <person name="Vuksanovic O."/>
            <person name="Mourched A.-S."/>
            <person name="Charusanti P."/>
            <person name="Shaw S."/>
            <person name="Blin K."/>
            <person name="Weber T."/>
        </authorList>
    </citation>
    <scope>NUCLEOTIDE SEQUENCE</scope>
    <source>
        <strain evidence="1">NBC_00222</strain>
    </source>
</reference>
<evidence type="ECO:0000313" key="1">
    <source>
        <dbReference type="EMBL" id="WUQ82369.1"/>
    </source>
</evidence>
<sequence length="271" mass="29424">MSLDVRHTQRLERRRTPFLACRADPRFCYCLYVPPRAPTGPRPLLVVVHGDRRTAERYRDALTDFADAHGCVVLAPLFPVGVPGPKDVLSYKRLRRGDVRFDLVLLRMVEEAAARWPVRADRFLLHGYSGGGQFALRFSYLHPARLLGVSVGAPGSITRLDPALPWPAGIADVAEKFGVAHPPSTPLALSGAVPVPVPVPVPVHVTVGALDTLPSRRPPHTTRLGQALALHQHLLERGIPATLEVVPGLAHNGFALLPAATRFLSTLLPDG</sequence>
<accession>A0ABZ1TW70</accession>
<dbReference type="SUPFAM" id="SSF53474">
    <property type="entry name" value="alpha/beta-Hydrolases"/>
    <property type="match status" value="1"/>
</dbReference>
<evidence type="ECO:0000313" key="2">
    <source>
        <dbReference type="Proteomes" id="UP001432222"/>
    </source>
</evidence>
<dbReference type="RefSeq" id="WP_328953436.1">
    <property type="nucleotide sequence ID" value="NZ_CP108110.1"/>
</dbReference>
<dbReference type="InterPro" id="IPR029058">
    <property type="entry name" value="AB_hydrolase_fold"/>
</dbReference>
<organism evidence="1 2">
    <name type="scientific">Kitasatospora purpeofusca</name>
    <dbReference type="NCBI Taxonomy" id="67352"/>
    <lineage>
        <taxon>Bacteria</taxon>
        <taxon>Bacillati</taxon>
        <taxon>Actinomycetota</taxon>
        <taxon>Actinomycetes</taxon>
        <taxon>Kitasatosporales</taxon>
        <taxon>Streptomycetaceae</taxon>
        <taxon>Kitasatospora</taxon>
    </lineage>
</organism>